<dbReference type="PANTHER" id="PTHR45138">
    <property type="entry name" value="REGULATORY COMPONENTS OF SENSORY TRANSDUCTION SYSTEM"/>
    <property type="match status" value="1"/>
</dbReference>
<dbReference type="PROSITE" id="PS50887">
    <property type="entry name" value="GGDEF"/>
    <property type="match status" value="1"/>
</dbReference>
<name>A0ABW5GE27_9PSEU</name>
<feature type="domain" description="GGDEF" evidence="2">
    <location>
        <begin position="284"/>
        <end position="424"/>
    </location>
</feature>
<dbReference type="InterPro" id="IPR043128">
    <property type="entry name" value="Rev_trsase/Diguanyl_cyclase"/>
</dbReference>
<dbReference type="InterPro" id="IPR050469">
    <property type="entry name" value="Diguanylate_Cyclase"/>
</dbReference>
<dbReference type="Gene3D" id="3.30.70.270">
    <property type="match status" value="1"/>
</dbReference>
<dbReference type="NCBIfam" id="TIGR00254">
    <property type="entry name" value="GGDEF"/>
    <property type="match status" value="1"/>
</dbReference>
<organism evidence="3 4">
    <name type="scientific">Amycolatopsis samaneae</name>
    <dbReference type="NCBI Taxonomy" id="664691"/>
    <lineage>
        <taxon>Bacteria</taxon>
        <taxon>Bacillati</taxon>
        <taxon>Actinomycetota</taxon>
        <taxon>Actinomycetes</taxon>
        <taxon>Pseudonocardiales</taxon>
        <taxon>Pseudonocardiaceae</taxon>
        <taxon>Amycolatopsis</taxon>
    </lineage>
</organism>
<gene>
    <name evidence="3" type="ORF">ACFSYJ_12260</name>
</gene>
<accession>A0ABW5GE27</accession>
<keyword evidence="3" id="KW-0808">Transferase</keyword>
<dbReference type="SUPFAM" id="SSF55073">
    <property type="entry name" value="Nucleotide cyclase"/>
    <property type="match status" value="1"/>
</dbReference>
<keyword evidence="3" id="KW-0548">Nucleotidyltransferase</keyword>
<dbReference type="Pfam" id="PF00990">
    <property type="entry name" value="GGDEF"/>
    <property type="match status" value="1"/>
</dbReference>
<feature type="transmembrane region" description="Helical" evidence="1">
    <location>
        <begin position="208"/>
        <end position="231"/>
    </location>
</feature>
<evidence type="ECO:0000256" key="1">
    <source>
        <dbReference type="SAM" id="Phobius"/>
    </source>
</evidence>
<feature type="transmembrane region" description="Helical" evidence="1">
    <location>
        <begin position="24"/>
        <end position="46"/>
    </location>
</feature>
<keyword evidence="1" id="KW-1133">Transmembrane helix</keyword>
<protein>
    <submittedName>
        <fullName evidence="3">Diguanylate cyclase</fullName>
        <ecNumber evidence="3">2.7.7.65</ecNumber>
    </submittedName>
</protein>
<evidence type="ECO:0000313" key="4">
    <source>
        <dbReference type="Proteomes" id="UP001597419"/>
    </source>
</evidence>
<evidence type="ECO:0000313" key="3">
    <source>
        <dbReference type="EMBL" id="MFD2459378.1"/>
    </source>
</evidence>
<dbReference type="EMBL" id="JBHUKU010000006">
    <property type="protein sequence ID" value="MFD2459378.1"/>
    <property type="molecule type" value="Genomic_DNA"/>
</dbReference>
<proteinExistence type="predicted"/>
<sequence>MKVDRNGHRPGAGGWQLWSLPGRALALILAVDLLAIGVAVVTATSLTVAGTQWWWFAALVCGSVAHLEIARSIERRREQSSKGVPYTNLKSLWVFAAVLLVPLPLVVVLTAVSYGYCWARVYGPSVAHRKAYSAATFVLASAAASVVLHAGGLDQVPRLPKSAVSLLVIAAAAAIWWLVNYALVVFAIVLSSADASLRRALGDPADQLVVAAALGLGVTVAALLVTMPWALPAPMVAVLAVHRDLLLPQYLRAARTDAKTGLAAATFWTEVVNAELDRARLAGTSVGVIFLDLDRFKRINDTHGHPAGDEAIRAVADTVRGEVRGADLVSRWGGDELAIVLPGLGRAQLHAVAERIRLRLAATPITLTRTKSGTAQVLPGVATSMGLASFPGDGVDADQLVLAADSALLDAKRNGRNQSVSATRR</sequence>
<reference evidence="4" key="1">
    <citation type="journal article" date="2019" name="Int. J. Syst. Evol. Microbiol.">
        <title>The Global Catalogue of Microorganisms (GCM) 10K type strain sequencing project: providing services to taxonomists for standard genome sequencing and annotation.</title>
        <authorList>
            <consortium name="The Broad Institute Genomics Platform"/>
            <consortium name="The Broad Institute Genome Sequencing Center for Infectious Disease"/>
            <person name="Wu L."/>
            <person name="Ma J."/>
        </authorList>
    </citation>
    <scope>NUCLEOTIDE SEQUENCE [LARGE SCALE GENOMIC DNA]</scope>
    <source>
        <strain evidence="4">CGMCC 4.7643</strain>
    </source>
</reference>
<dbReference type="RefSeq" id="WP_345396482.1">
    <property type="nucleotide sequence ID" value="NZ_BAABHG010000008.1"/>
</dbReference>
<feature type="transmembrane region" description="Helical" evidence="1">
    <location>
        <begin position="163"/>
        <end position="188"/>
    </location>
</feature>
<feature type="transmembrane region" description="Helical" evidence="1">
    <location>
        <begin position="132"/>
        <end position="151"/>
    </location>
</feature>
<keyword evidence="1" id="KW-0812">Transmembrane</keyword>
<keyword evidence="4" id="KW-1185">Reference proteome</keyword>
<dbReference type="InterPro" id="IPR029787">
    <property type="entry name" value="Nucleotide_cyclase"/>
</dbReference>
<dbReference type="PANTHER" id="PTHR45138:SF9">
    <property type="entry name" value="DIGUANYLATE CYCLASE DGCM-RELATED"/>
    <property type="match status" value="1"/>
</dbReference>
<dbReference type="GO" id="GO:0052621">
    <property type="term" value="F:diguanylate cyclase activity"/>
    <property type="evidence" value="ECO:0007669"/>
    <property type="project" value="UniProtKB-EC"/>
</dbReference>
<dbReference type="InterPro" id="IPR000160">
    <property type="entry name" value="GGDEF_dom"/>
</dbReference>
<evidence type="ECO:0000259" key="2">
    <source>
        <dbReference type="PROSITE" id="PS50887"/>
    </source>
</evidence>
<dbReference type="Proteomes" id="UP001597419">
    <property type="component" value="Unassembled WGS sequence"/>
</dbReference>
<dbReference type="CDD" id="cd01949">
    <property type="entry name" value="GGDEF"/>
    <property type="match status" value="1"/>
</dbReference>
<keyword evidence="1" id="KW-0472">Membrane</keyword>
<dbReference type="SMART" id="SM00267">
    <property type="entry name" value="GGDEF"/>
    <property type="match status" value="1"/>
</dbReference>
<dbReference type="EC" id="2.7.7.65" evidence="3"/>
<feature type="transmembrane region" description="Helical" evidence="1">
    <location>
        <begin position="91"/>
        <end position="112"/>
    </location>
</feature>
<comment type="caution">
    <text evidence="3">The sequence shown here is derived from an EMBL/GenBank/DDBJ whole genome shotgun (WGS) entry which is preliminary data.</text>
</comment>